<dbReference type="AlphaFoldDB" id="F8X539"/>
<evidence type="ECO:0000313" key="1">
    <source>
        <dbReference type="EMBL" id="EGK04737.1"/>
    </source>
</evidence>
<dbReference type="GeneID" id="78083941"/>
<evidence type="ECO:0000313" key="2">
    <source>
        <dbReference type="Proteomes" id="UP000006420"/>
    </source>
</evidence>
<dbReference type="Proteomes" id="UP000006420">
    <property type="component" value="Unassembled WGS sequence"/>
</dbReference>
<dbReference type="RefSeq" id="WP_006844715.1">
    <property type="nucleotide sequence ID" value="NZ_AQWJ01000016.1"/>
</dbReference>
<dbReference type="HOGENOM" id="CLU_2805605_0_0_10"/>
<reference evidence="1 2" key="1">
    <citation type="submission" date="2011-04" db="EMBL/GenBank/DDBJ databases">
        <title>The Genome Sequence of Dysgonomonas mossii DSM 22836.</title>
        <authorList>
            <consortium name="The Broad Institute Genome Sequencing Platform"/>
            <person name="Earl A."/>
            <person name="Ward D."/>
            <person name="Feldgarden M."/>
            <person name="Gevers D."/>
            <person name="Pudlo N."/>
            <person name="Martens E."/>
            <person name="Allen-Vercoe E."/>
            <person name="Young S.K."/>
            <person name="Zeng Q."/>
            <person name="Gargeya S."/>
            <person name="Fitzgerald M."/>
            <person name="Haas B."/>
            <person name="Abouelleil A."/>
            <person name="Alvarado L."/>
            <person name="Arachchi H.M."/>
            <person name="Berlin A."/>
            <person name="Brown A."/>
            <person name="Chapman S.B."/>
            <person name="Chen Z."/>
            <person name="Dunbar C."/>
            <person name="Freedman E."/>
            <person name="Gearin G."/>
            <person name="Gellesch M."/>
            <person name="Goldberg J."/>
            <person name="Griggs A."/>
            <person name="Gujja S."/>
            <person name="Heiman D."/>
            <person name="Howarth C."/>
            <person name="Larson L."/>
            <person name="Lui A."/>
            <person name="MacDonald P.J.P."/>
            <person name="Mehta T."/>
            <person name="Montmayeur A."/>
            <person name="Murphy C."/>
            <person name="Neiman D."/>
            <person name="Pearson M."/>
            <person name="Priest M."/>
            <person name="Roberts A."/>
            <person name="Saif S."/>
            <person name="Shea T."/>
            <person name="Shenoy N."/>
            <person name="Sisk P."/>
            <person name="Stolte C."/>
            <person name="Sykes S."/>
            <person name="Yandava C."/>
            <person name="Wortman J."/>
            <person name="Nusbaum C."/>
            <person name="Birren B."/>
        </authorList>
    </citation>
    <scope>NUCLEOTIDE SEQUENCE [LARGE SCALE GENOMIC DNA]</scope>
    <source>
        <strain evidence="1 2">DSM 22836</strain>
    </source>
</reference>
<organism evidence="1 2">
    <name type="scientific">Dysgonomonas mossii DSM 22836</name>
    <dbReference type="NCBI Taxonomy" id="742767"/>
    <lineage>
        <taxon>Bacteria</taxon>
        <taxon>Pseudomonadati</taxon>
        <taxon>Bacteroidota</taxon>
        <taxon>Bacteroidia</taxon>
        <taxon>Bacteroidales</taxon>
        <taxon>Dysgonomonadaceae</taxon>
        <taxon>Dysgonomonas</taxon>
    </lineage>
</organism>
<dbReference type="STRING" id="742767.HMPREF9456_03348"/>
<name>F8X539_9BACT</name>
<dbReference type="EMBL" id="ADLW01000021">
    <property type="protein sequence ID" value="EGK04737.1"/>
    <property type="molecule type" value="Genomic_DNA"/>
</dbReference>
<sequence length="67" mass="7833">MKNKEDIAIAVWCRQYLYFNYLLSEAENDKVHKRISKDQDKGKIGVTEEDLDSVGLIYKSTKDKRHG</sequence>
<gene>
    <name evidence="1" type="ORF">HMPREF9456_03348</name>
</gene>
<accession>F8X539</accession>
<proteinExistence type="predicted"/>
<protein>
    <submittedName>
        <fullName evidence="1">Uncharacterized protein</fullName>
    </submittedName>
</protein>
<comment type="caution">
    <text evidence="1">The sequence shown here is derived from an EMBL/GenBank/DDBJ whole genome shotgun (WGS) entry which is preliminary data.</text>
</comment>
<keyword evidence="2" id="KW-1185">Reference proteome</keyword>